<dbReference type="OrthoDB" id="9808460at2"/>
<accession>A0A7G6E0M5</accession>
<dbReference type="PANTHER" id="PTHR39165">
    <property type="entry name" value="IG HYPOTHETICAL 17883"/>
    <property type="match status" value="1"/>
</dbReference>
<name>A0A7G6E0M5_THEFR</name>
<sequence length="159" mass="16801">MEPLWTWLALALMALGTLGTLFPILPGLPLVTLVALVYGWREGFVKIDTWFVTISIVLTVLGLILEYISGPYVAKKLGATKAGVWGALLGGIAGLLSLGPLGLLLGPFLGGVLGELLFGKALPQAAKVGFGSMIGTLLGNMTKFILALFITVWFALRVF</sequence>
<feature type="transmembrane region" description="Helical" evidence="1">
    <location>
        <begin position="129"/>
        <end position="156"/>
    </location>
</feature>
<keyword evidence="1" id="KW-0812">Transmembrane</keyword>
<dbReference type="Pfam" id="PF04306">
    <property type="entry name" value="DUF456"/>
    <property type="match status" value="1"/>
</dbReference>
<dbReference type="AlphaFoldDB" id="A0A7G6E0M5"/>
<dbReference type="PANTHER" id="PTHR39165:SF1">
    <property type="entry name" value="DUF456 DOMAIN-CONTAINING PROTEIN"/>
    <property type="match status" value="1"/>
</dbReference>
<evidence type="ECO:0000256" key="1">
    <source>
        <dbReference type="SAM" id="Phobius"/>
    </source>
</evidence>
<dbReference type="Proteomes" id="UP000515847">
    <property type="component" value="Chromosome"/>
</dbReference>
<dbReference type="InterPro" id="IPR007403">
    <property type="entry name" value="DUF456"/>
</dbReference>
<feature type="transmembrane region" description="Helical" evidence="1">
    <location>
        <begin position="82"/>
        <end position="109"/>
    </location>
</feature>
<protein>
    <submittedName>
        <fullName evidence="2">DUF456 family protein</fullName>
    </submittedName>
</protein>
<dbReference type="EMBL" id="CP045798">
    <property type="protein sequence ID" value="QNB45629.1"/>
    <property type="molecule type" value="Genomic_DNA"/>
</dbReference>
<keyword evidence="1" id="KW-1133">Transmembrane helix</keyword>
<dbReference type="RefSeq" id="WP_034419922.1">
    <property type="nucleotide sequence ID" value="NZ_CP045798.1"/>
</dbReference>
<dbReference type="KEGG" id="tfr:BR63_04430"/>
<feature type="transmembrane region" description="Helical" evidence="1">
    <location>
        <begin position="50"/>
        <end position="70"/>
    </location>
</feature>
<keyword evidence="3" id="KW-1185">Reference proteome</keyword>
<keyword evidence="1" id="KW-0472">Membrane</keyword>
<evidence type="ECO:0000313" key="3">
    <source>
        <dbReference type="Proteomes" id="UP000515847"/>
    </source>
</evidence>
<reference evidence="2 3" key="1">
    <citation type="journal article" date="2019" name="Front. Microbiol.">
        <title>Thermoanaerosceptrum fracticalcis gen. nov. sp. nov., a Novel Fumarate-Fermenting Microorganism From a Deep Fractured Carbonate Aquifer of the US Great Basin.</title>
        <authorList>
            <person name="Hamilton-Brehm S.D."/>
            <person name="Stewart L.E."/>
            <person name="Zavarin M."/>
            <person name="Caldwell M."/>
            <person name="Lawson P.A."/>
            <person name="Onstott T.C."/>
            <person name="Grzymski J."/>
            <person name="Neveux I."/>
            <person name="Lollar B.S."/>
            <person name="Russell C.E."/>
            <person name="Moser D.P."/>
        </authorList>
    </citation>
    <scope>NUCLEOTIDE SEQUENCE [LARGE SCALE GENOMIC DNA]</scope>
    <source>
        <strain evidence="2 3">DRI-13</strain>
    </source>
</reference>
<organism evidence="2 3">
    <name type="scientific">Thermanaerosceptrum fracticalcis</name>
    <dbReference type="NCBI Taxonomy" id="1712410"/>
    <lineage>
        <taxon>Bacteria</taxon>
        <taxon>Bacillati</taxon>
        <taxon>Bacillota</taxon>
        <taxon>Clostridia</taxon>
        <taxon>Eubacteriales</taxon>
        <taxon>Peptococcaceae</taxon>
        <taxon>Thermanaerosceptrum</taxon>
    </lineage>
</organism>
<gene>
    <name evidence="2" type="ORF">BR63_04430</name>
</gene>
<evidence type="ECO:0000313" key="2">
    <source>
        <dbReference type="EMBL" id="QNB45629.1"/>
    </source>
</evidence>
<feature type="transmembrane region" description="Helical" evidence="1">
    <location>
        <begin position="7"/>
        <end position="38"/>
    </location>
</feature>
<proteinExistence type="predicted"/>